<dbReference type="RefSeq" id="WP_312865639.1">
    <property type="nucleotide sequence ID" value="NZ_BAABAI010000029.1"/>
</dbReference>
<dbReference type="EMBL" id="JACHJS010000001">
    <property type="protein sequence ID" value="MBB4965520.1"/>
    <property type="molecule type" value="Genomic_DNA"/>
</dbReference>
<reference evidence="2 3" key="1">
    <citation type="submission" date="2020-08" db="EMBL/GenBank/DDBJ databases">
        <title>Sequencing the genomes of 1000 actinobacteria strains.</title>
        <authorList>
            <person name="Klenk H.-P."/>
        </authorList>
    </citation>
    <scope>NUCLEOTIDE SEQUENCE [LARGE SCALE GENOMIC DNA]</scope>
    <source>
        <strain evidence="2 3">DSM 45084</strain>
    </source>
</reference>
<evidence type="ECO:0000313" key="3">
    <source>
        <dbReference type="Proteomes" id="UP000542674"/>
    </source>
</evidence>
<comment type="caution">
    <text evidence="2">The sequence shown here is derived from an EMBL/GenBank/DDBJ whole genome shotgun (WGS) entry which is preliminary data.</text>
</comment>
<proteinExistence type="predicted"/>
<sequence>MDGASRVDLFAQADASRVRGRIYSGFGGQTDFVVGAPHSPGGHAVIALPS</sequence>
<keyword evidence="2" id="KW-0378">Hydrolase</keyword>
<dbReference type="InterPro" id="IPR037171">
    <property type="entry name" value="NagB/RpiA_transferase-like"/>
</dbReference>
<gene>
    <name evidence="2" type="ORF">F4559_002879</name>
</gene>
<name>A0A7W7T578_9PSEU</name>
<evidence type="ECO:0000313" key="2">
    <source>
        <dbReference type="EMBL" id="MBB4965520.1"/>
    </source>
</evidence>
<dbReference type="InterPro" id="IPR038460">
    <property type="entry name" value="AcetylCoA_hyd_C_sf"/>
</dbReference>
<dbReference type="Proteomes" id="UP000542674">
    <property type="component" value="Unassembled WGS sequence"/>
</dbReference>
<keyword evidence="3" id="KW-1185">Reference proteome</keyword>
<organism evidence="2 3">
    <name type="scientific">Saccharothrix violaceirubra</name>
    <dbReference type="NCBI Taxonomy" id="413306"/>
    <lineage>
        <taxon>Bacteria</taxon>
        <taxon>Bacillati</taxon>
        <taxon>Actinomycetota</taxon>
        <taxon>Actinomycetes</taxon>
        <taxon>Pseudonocardiales</taxon>
        <taxon>Pseudonocardiaceae</taxon>
        <taxon>Saccharothrix</taxon>
    </lineage>
</organism>
<dbReference type="Pfam" id="PF13336">
    <property type="entry name" value="AcetylCoA_hyd_C"/>
    <property type="match status" value="1"/>
</dbReference>
<dbReference type="InterPro" id="IPR026888">
    <property type="entry name" value="AcetylCoA_hyd_C"/>
</dbReference>
<dbReference type="AlphaFoldDB" id="A0A7W7T578"/>
<evidence type="ECO:0000259" key="1">
    <source>
        <dbReference type="Pfam" id="PF13336"/>
    </source>
</evidence>
<feature type="domain" description="Acetyl-CoA hydrolase/transferase C-terminal" evidence="1">
    <location>
        <begin position="3"/>
        <end position="50"/>
    </location>
</feature>
<dbReference type="GO" id="GO:0016787">
    <property type="term" value="F:hydrolase activity"/>
    <property type="evidence" value="ECO:0007669"/>
    <property type="project" value="UniProtKB-KW"/>
</dbReference>
<dbReference type="Gene3D" id="3.40.1080.20">
    <property type="entry name" value="Acetyl-CoA hydrolase/transferase C-terminal domain"/>
    <property type="match status" value="1"/>
</dbReference>
<accession>A0A7W7T578</accession>
<protein>
    <submittedName>
        <fullName evidence="2">Acyl-CoA hydrolase</fullName>
    </submittedName>
</protein>
<dbReference type="SUPFAM" id="SSF100950">
    <property type="entry name" value="NagB/RpiA/CoA transferase-like"/>
    <property type="match status" value="1"/>
</dbReference>